<dbReference type="CDD" id="cd22685">
    <property type="entry name" value="FHA_TCF19"/>
    <property type="match status" value="1"/>
</dbReference>
<evidence type="ECO:0000256" key="3">
    <source>
        <dbReference type="SAM" id="Coils"/>
    </source>
</evidence>
<evidence type="ECO:0000259" key="5">
    <source>
        <dbReference type="PROSITE" id="PS50006"/>
    </source>
</evidence>
<keyword evidence="2" id="KW-0539">Nucleus</keyword>
<feature type="compositionally biased region" description="Basic and acidic residues" evidence="4">
    <location>
        <begin position="988"/>
        <end position="1015"/>
    </location>
</feature>
<dbReference type="PROSITE" id="PS50006">
    <property type="entry name" value="FHA_DOMAIN"/>
    <property type="match status" value="1"/>
</dbReference>
<dbReference type="Gene3D" id="2.60.200.20">
    <property type="match status" value="1"/>
</dbReference>
<feature type="region of interest" description="Disordered" evidence="4">
    <location>
        <begin position="773"/>
        <end position="816"/>
    </location>
</feature>
<feature type="coiled-coil region" evidence="3">
    <location>
        <begin position="636"/>
        <end position="663"/>
    </location>
</feature>
<feature type="region of interest" description="Disordered" evidence="4">
    <location>
        <begin position="330"/>
        <end position="352"/>
    </location>
</feature>
<feature type="compositionally biased region" description="Basic and acidic residues" evidence="4">
    <location>
        <begin position="1258"/>
        <end position="1273"/>
    </location>
</feature>
<keyword evidence="7" id="KW-1185">Reference proteome</keyword>
<dbReference type="SUPFAM" id="SSF57903">
    <property type="entry name" value="FYVE/PHD zinc finger"/>
    <property type="match status" value="1"/>
</dbReference>
<dbReference type="PANTHER" id="PTHR15464">
    <property type="entry name" value="TRANSCRIPTION FACTOR 19"/>
    <property type="match status" value="1"/>
</dbReference>
<feature type="compositionally biased region" description="Low complexity" evidence="4">
    <location>
        <begin position="1299"/>
        <end position="1310"/>
    </location>
</feature>
<feature type="compositionally biased region" description="Polar residues" evidence="4">
    <location>
        <begin position="1311"/>
        <end position="1323"/>
    </location>
</feature>
<evidence type="ECO:0000256" key="1">
    <source>
        <dbReference type="ARBA" id="ARBA00004123"/>
    </source>
</evidence>
<dbReference type="PANTHER" id="PTHR15464:SF1">
    <property type="entry name" value="TRANSCRIPTION FACTOR 19"/>
    <property type="match status" value="1"/>
</dbReference>
<feature type="region of interest" description="Disordered" evidence="4">
    <location>
        <begin position="922"/>
        <end position="946"/>
    </location>
</feature>
<evidence type="ECO:0000313" key="6">
    <source>
        <dbReference type="EMBL" id="KAL3090387.1"/>
    </source>
</evidence>
<feature type="compositionally biased region" description="Polar residues" evidence="4">
    <location>
        <begin position="796"/>
        <end position="816"/>
    </location>
</feature>
<accession>A0ABD2JIJ0</accession>
<name>A0ABD2JIJ0_HETSC</name>
<feature type="compositionally biased region" description="Low complexity" evidence="4">
    <location>
        <begin position="1351"/>
        <end position="1360"/>
    </location>
</feature>
<feature type="compositionally biased region" description="Basic and acidic residues" evidence="4">
    <location>
        <begin position="1141"/>
        <end position="1153"/>
    </location>
</feature>
<feature type="compositionally biased region" description="Basic residues" evidence="4">
    <location>
        <begin position="1431"/>
        <end position="1440"/>
    </location>
</feature>
<feature type="compositionally biased region" description="Low complexity" evidence="4">
    <location>
        <begin position="773"/>
        <end position="795"/>
    </location>
</feature>
<sequence length="1538" mass="163673">MVESIFTMFHLRRVQFQEYVKEAKSRSLQPEHINDGIEPSTNPAVRERSTMILLDKQTKIGRNPELVDVVLHSVIHSNMISRDHSEITGETDNKGNLRYYISDRSLNGTYVNDTRVKEKVLLNEGDLIKFGHVNGAAIKPGEHAPQQSAEFIFRFERALPKFAYFGYSQKGVRVHPHHQNEHAHNQQQQQRRAYMQINSDRILPTEVYGSLAPSGGASAAAAVGGTNGPTMPRPIAPGGSCLGAVTSSASVVATTTACPSSAGAPPTCAAPSFPLIPSSSNGVTTPASATVIPRCLATTSVHNSIQIAQLNAMAAATTLANTAAASAASNNAAQQQQQRHQSTGGSADGTTNSAATASALNALNQLGLTSATEEQVAAVNAHLRQLMASHDAMSAMERLAAQQQWNNSLLKLSSLQQQNPLVYGHAFPAAAAAAAALFTGCIDMNSGGQNAAAAQYAASLWPNIRALQPSVSQSADWTQQQKAAALAQQLQLRLPGLYQQQQQQAVAACVVQSRGTSVSMPSVAPSLFGTPSAFSLPGAHNHLHNTNSSASLPSTSSAGLLIAAQQQCVSTSSSSSSAAYASCTSSASSAVGVPPMRPLGESPISSLSRGTSSVSLPLHQSQGTSVVDQHQQQNPAAALAVRLAAAQQLAKELEADQQAKSSNNTVPGWSMGISCSSAAGTSVPVTKVSPVTGPSNGSSDGGGGTTPLQRIPGIASALAAAVVAAQQQHHNNNNNVPPWPSGTPPNNATHPSLDTPPIRQPLAQRIFSPAVSNSSSLSMSSGSSKSSSGVSSATSNALLQSPGSSGTTMMTGLNNSDVGKEFRDSFASLLTTNSLTTSAFSSPQITNNTNLNTLTTAMFAAEREKAANAVGRQRTKSMSANTSEEMDMKVAEVKQRPEGEAQKERATTQKLLNQALIDQQKESLNGSPSSFLSDQNHHKTDEMEASETTAFHGECLNDSRKFDGMAQCEEKREQMECDSSVPSPPPVKEQKEKLTNATEKLENGDDFRKGQRENVHLSAEPSSQRKRHSSTGSPISVQSLDEGIETKTERDKGGNQKPRPIKQTRKSNEVARLLNDLTAGNCSWQYMAERSQKLASQGSKPNVRGDGTDSTSTKKDGRTGVEKGQKNLQSQFAKIERKRPLRLEERKKAEMDRKRAHKMMRQISDESSDEEHNGGGTGSTNGRRESMANSTTKSRNDGQPQQRHSDTTSKKEVASPQLSSSDEGDGDDDKCRKSHDLESSDSDNNQHQRHHRHANNIRRKDSDTEEKMGEKSTTKAMANGGGTVPKRKLLSSAPGTKKAMTMMNNVATTTSKLTNGGQRNSEGQQKRGPKGGRTENKGKAVHSSKKLTANTPSTVTTPTVIKPKMLGRNIGNGRGRPLGSAHKAVGKAVDGSSNSGDSSDDDSSIDQHIQLTSESRDVKLNGGGSTIMKGTGRRGRRKGRTRDESSPDLATTTVAEDWTGGNGDPELCAHKKCQRPLHMSINWVQCDDCDKWFHSTCVFGTNSTPEDDADFHCGCERNTKKNSTETSHRKSLSLSPST</sequence>
<dbReference type="SMART" id="SM00240">
    <property type="entry name" value="FHA"/>
    <property type="match status" value="1"/>
</dbReference>
<organism evidence="6 7">
    <name type="scientific">Heterodera schachtii</name>
    <name type="common">Sugarbeet cyst nematode worm</name>
    <name type="synonym">Tylenchus schachtii</name>
    <dbReference type="NCBI Taxonomy" id="97005"/>
    <lineage>
        <taxon>Eukaryota</taxon>
        <taxon>Metazoa</taxon>
        <taxon>Ecdysozoa</taxon>
        <taxon>Nematoda</taxon>
        <taxon>Chromadorea</taxon>
        <taxon>Rhabditida</taxon>
        <taxon>Tylenchina</taxon>
        <taxon>Tylenchomorpha</taxon>
        <taxon>Tylenchoidea</taxon>
        <taxon>Heteroderidae</taxon>
        <taxon>Heteroderinae</taxon>
        <taxon>Heterodera</taxon>
    </lineage>
</organism>
<evidence type="ECO:0000256" key="4">
    <source>
        <dbReference type="SAM" id="MobiDB-lite"/>
    </source>
</evidence>
<feature type="compositionally biased region" description="Basic and acidic residues" evidence="4">
    <location>
        <begin position="1517"/>
        <end position="1528"/>
    </location>
</feature>
<feature type="compositionally biased region" description="Low complexity" evidence="4">
    <location>
        <begin position="722"/>
        <end position="736"/>
    </location>
</feature>
<dbReference type="Pfam" id="PF00498">
    <property type="entry name" value="FHA"/>
    <property type="match status" value="1"/>
</dbReference>
<dbReference type="EMBL" id="JBICCN010000143">
    <property type="protein sequence ID" value="KAL3090387.1"/>
    <property type="molecule type" value="Genomic_DNA"/>
</dbReference>
<feature type="region of interest" description="Disordered" evidence="4">
    <location>
        <begin position="865"/>
        <end position="887"/>
    </location>
</feature>
<feature type="region of interest" description="Disordered" evidence="4">
    <location>
        <begin position="686"/>
        <end position="710"/>
    </location>
</feature>
<dbReference type="SUPFAM" id="SSF49879">
    <property type="entry name" value="SMAD/FHA domain"/>
    <property type="match status" value="1"/>
</dbReference>
<proteinExistence type="predicted"/>
<feature type="region of interest" description="Disordered" evidence="4">
    <location>
        <begin position="971"/>
        <end position="1069"/>
    </location>
</feature>
<evidence type="ECO:0000313" key="7">
    <source>
        <dbReference type="Proteomes" id="UP001620645"/>
    </source>
</evidence>
<dbReference type="InterPro" id="IPR008984">
    <property type="entry name" value="SMAD_FHA_dom_sf"/>
</dbReference>
<dbReference type="InterPro" id="IPR013083">
    <property type="entry name" value="Znf_RING/FYVE/PHD"/>
</dbReference>
<feature type="compositionally biased region" description="Basic and acidic residues" evidence="4">
    <location>
        <begin position="1044"/>
        <end position="1054"/>
    </location>
</feature>
<feature type="compositionally biased region" description="Polar residues" evidence="4">
    <location>
        <begin position="1030"/>
        <end position="1039"/>
    </location>
</feature>
<feature type="region of interest" description="Disordered" evidence="4">
    <location>
        <begin position="722"/>
        <end position="758"/>
    </location>
</feature>
<feature type="region of interest" description="Disordered" evidence="4">
    <location>
        <begin position="1090"/>
        <end position="1461"/>
    </location>
</feature>
<feature type="compositionally biased region" description="Basic and acidic residues" evidence="4">
    <location>
        <begin position="1203"/>
        <end position="1213"/>
    </location>
</feature>
<dbReference type="InterPro" id="IPR000253">
    <property type="entry name" value="FHA_dom"/>
</dbReference>
<dbReference type="GO" id="GO:0005634">
    <property type="term" value="C:nucleus"/>
    <property type="evidence" value="ECO:0007669"/>
    <property type="project" value="UniProtKB-SubCell"/>
</dbReference>
<feature type="compositionally biased region" description="Polar residues" evidence="4">
    <location>
        <begin position="1187"/>
        <end position="1202"/>
    </location>
</feature>
<protein>
    <recommendedName>
        <fullName evidence="5">FHA domain-containing protein</fullName>
    </recommendedName>
</protein>
<feature type="domain" description="FHA" evidence="5">
    <location>
        <begin position="58"/>
        <end position="116"/>
    </location>
</feature>
<reference evidence="6 7" key="1">
    <citation type="submission" date="2024-10" db="EMBL/GenBank/DDBJ databases">
        <authorList>
            <person name="Kim D."/>
        </authorList>
    </citation>
    <scope>NUCLEOTIDE SEQUENCE [LARGE SCALE GENOMIC DNA]</scope>
    <source>
        <strain evidence="6">Taebaek</strain>
    </source>
</reference>
<gene>
    <name evidence="6" type="ORF">niasHS_006839</name>
</gene>
<feature type="region of interest" description="Disordered" evidence="4">
    <location>
        <begin position="1517"/>
        <end position="1538"/>
    </location>
</feature>
<feature type="compositionally biased region" description="Polar residues" evidence="4">
    <location>
        <begin position="922"/>
        <end position="934"/>
    </location>
</feature>
<dbReference type="Proteomes" id="UP001620645">
    <property type="component" value="Unassembled WGS sequence"/>
</dbReference>
<feature type="compositionally biased region" description="Low complexity" evidence="4">
    <location>
        <begin position="686"/>
        <end position="698"/>
    </location>
</feature>
<comment type="caution">
    <text evidence="6">The sequence shown here is derived from an EMBL/GenBank/DDBJ whole genome shotgun (WGS) entry which is preliminary data.</text>
</comment>
<dbReference type="Gene3D" id="3.30.40.10">
    <property type="entry name" value="Zinc/RING finger domain, C3HC4 (zinc finger)"/>
    <property type="match status" value="1"/>
</dbReference>
<keyword evidence="3" id="KW-0175">Coiled coil</keyword>
<feature type="compositionally biased region" description="Basic and acidic residues" evidence="4">
    <location>
        <begin position="1112"/>
        <end position="1125"/>
    </location>
</feature>
<comment type="subcellular location">
    <subcellularLocation>
        <location evidence="1">Nucleus</location>
    </subcellularLocation>
</comment>
<feature type="compositionally biased region" description="Basic and acidic residues" evidence="4">
    <location>
        <begin position="1229"/>
        <end position="1238"/>
    </location>
</feature>
<feature type="compositionally biased region" description="Basic residues" evidence="4">
    <location>
        <begin position="1247"/>
        <end position="1257"/>
    </location>
</feature>
<dbReference type="InterPro" id="IPR011011">
    <property type="entry name" value="Znf_FYVE_PHD"/>
</dbReference>
<evidence type="ECO:0000256" key="2">
    <source>
        <dbReference type="ARBA" id="ARBA00023242"/>
    </source>
</evidence>
<dbReference type="InterPro" id="IPR042803">
    <property type="entry name" value="TCF19"/>
</dbReference>